<reference evidence="2" key="2">
    <citation type="submission" date="2015-01" db="EMBL/GenBank/DDBJ databases">
        <title>Evolutionary Origins and Diversification of the Mycorrhizal Mutualists.</title>
        <authorList>
            <consortium name="DOE Joint Genome Institute"/>
            <consortium name="Mycorrhizal Genomics Consortium"/>
            <person name="Kohler A."/>
            <person name="Kuo A."/>
            <person name="Nagy L.G."/>
            <person name="Floudas D."/>
            <person name="Copeland A."/>
            <person name="Barry K.W."/>
            <person name="Cichocki N."/>
            <person name="Veneault-Fourrey C."/>
            <person name="LaButti K."/>
            <person name="Lindquist E.A."/>
            <person name="Lipzen A."/>
            <person name="Lundell T."/>
            <person name="Morin E."/>
            <person name="Murat C."/>
            <person name="Riley R."/>
            <person name="Ohm R."/>
            <person name="Sun H."/>
            <person name="Tunlid A."/>
            <person name="Henrissat B."/>
            <person name="Grigoriev I.V."/>
            <person name="Hibbett D.S."/>
            <person name="Martin F."/>
        </authorList>
    </citation>
    <scope>NUCLEOTIDE SEQUENCE [LARGE SCALE GENOMIC DNA]</scope>
    <source>
        <strain evidence="2">MAFF 305830</strain>
    </source>
</reference>
<evidence type="ECO:0000313" key="1">
    <source>
        <dbReference type="EMBL" id="KIM23893.1"/>
    </source>
</evidence>
<dbReference type="HOGENOM" id="CLU_2159977_0_0_1"/>
<dbReference type="AlphaFoldDB" id="A0A0C2WBS5"/>
<dbReference type="Proteomes" id="UP000054097">
    <property type="component" value="Unassembled WGS sequence"/>
</dbReference>
<dbReference type="EMBL" id="KN824330">
    <property type="protein sequence ID" value="KIM23893.1"/>
    <property type="molecule type" value="Genomic_DNA"/>
</dbReference>
<keyword evidence="2" id="KW-1185">Reference proteome</keyword>
<sequence>MRKYMSITFFISAPSSRRRKASTHTVRSLSRPRRLTWEWERPSALYDYGQRPPCIHRMKRSDGRTGWISGYGQIGQSFKSWSERDSVGTSRGVDRCASLLMDLIMTCRFIS</sequence>
<evidence type="ECO:0000313" key="2">
    <source>
        <dbReference type="Proteomes" id="UP000054097"/>
    </source>
</evidence>
<organism evidence="1 2">
    <name type="scientific">Serendipita vermifera MAFF 305830</name>
    <dbReference type="NCBI Taxonomy" id="933852"/>
    <lineage>
        <taxon>Eukaryota</taxon>
        <taxon>Fungi</taxon>
        <taxon>Dikarya</taxon>
        <taxon>Basidiomycota</taxon>
        <taxon>Agaricomycotina</taxon>
        <taxon>Agaricomycetes</taxon>
        <taxon>Sebacinales</taxon>
        <taxon>Serendipitaceae</taxon>
        <taxon>Serendipita</taxon>
    </lineage>
</organism>
<gene>
    <name evidence="1" type="ORF">M408DRAFT_248722</name>
</gene>
<proteinExistence type="predicted"/>
<reference evidence="1 2" key="1">
    <citation type="submission" date="2014-04" db="EMBL/GenBank/DDBJ databases">
        <authorList>
            <consortium name="DOE Joint Genome Institute"/>
            <person name="Kuo A."/>
            <person name="Zuccaro A."/>
            <person name="Kohler A."/>
            <person name="Nagy L.G."/>
            <person name="Floudas D."/>
            <person name="Copeland A."/>
            <person name="Barry K.W."/>
            <person name="Cichocki N."/>
            <person name="Veneault-Fourrey C."/>
            <person name="LaButti K."/>
            <person name="Lindquist E.A."/>
            <person name="Lipzen A."/>
            <person name="Lundell T."/>
            <person name="Morin E."/>
            <person name="Murat C."/>
            <person name="Sun H."/>
            <person name="Tunlid A."/>
            <person name="Henrissat B."/>
            <person name="Grigoriev I.V."/>
            <person name="Hibbett D.S."/>
            <person name="Martin F."/>
            <person name="Nordberg H.P."/>
            <person name="Cantor M.N."/>
            <person name="Hua S.X."/>
        </authorList>
    </citation>
    <scope>NUCLEOTIDE SEQUENCE [LARGE SCALE GENOMIC DNA]</scope>
    <source>
        <strain evidence="1 2">MAFF 305830</strain>
    </source>
</reference>
<protein>
    <submittedName>
        <fullName evidence="1">Uncharacterized protein</fullName>
    </submittedName>
</protein>
<name>A0A0C2WBS5_SERVB</name>
<accession>A0A0C2WBS5</accession>